<dbReference type="Proteomes" id="UP000478183">
    <property type="component" value="Unassembled WGS sequence"/>
</dbReference>
<feature type="domain" description="ABC transmembrane type-1" evidence="9">
    <location>
        <begin position="17"/>
        <end position="205"/>
    </location>
</feature>
<dbReference type="PROSITE" id="PS50928">
    <property type="entry name" value="ABC_TM1"/>
    <property type="match status" value="1"/>
</dbReference>
<name>A0A6L6J8D9_9RHOB</name>
<keyword evidence="5 8" id="KW-0812">Transmembrane</keyword>
<evidence type="ECO:0000313" key="10">
    <source>
        <dbReference type="EMBL" id="MTH78413.1"/>
    </source>
</evidence>
<reference evidence="10 11" key="1">
    <citation type="submission" date="2019-11" db="EMBL/GenBank/DDBJ databases">
        <authorList>
            <person name="Dong K."/>
        </authorList>
    </citation>
    <scope>NUCLEOTIDE SEQUENCE [LARGE SCALE GENOMIC DNA]</scope>
    <source>
        <strain evidence="10 11">NBRC 111993</strain>
    </source>
</reference>
<dbReference type="Gene3D" id="1.10.3720.10">
    <property type="entry name" value="MetI-like"/>
    <property type="match status" value="1"/>
</dbReference>
<dbReference type="GO" id="GO:0043190">
    <property type="term" value="C:ATP-binding cassette (ABC) transporter complex"/>
    <property type="evidence" value="ECO:0007669"/>
    <property type="project" value="InterPro"/>
</dbReference>
<dbReference type="PANTHER" id="PTHR30614:SF34">
    <property type="entry name" value="BLR6398 PROTEIN"/>
    <property type="match status" value="1"/>
</dbReference>
<dbReference type="Pfam" id="PF00528">
    <property type="entry name" value="BPD_transp_1"/>
    <property type="match status" value="1"/>
</dbReference>
<evidence type="ECO:0000256" key="7">
    <source>
        <dbReference type="ARBA" id="ARBA00023136"/>
    </source>
</evidence>
<dbReference type="PANTHER" id="PTHR30614">
    <property type="entry name" value="MEMBRANE COMPONENT OF AMINO ACID ABC TRANSPORTER"/>
    <property type="match status" value="1"/>
</dbReference>
<keyword evidence="11" id="KW-1185">Reference proteome</keyword>
<evidence type="ECO:0000256" key="6">
    <source>
        <dbReference type="ARBA" id="ARBA00022989"/>
    </source>
</evidence>
<feature type="transmembrane region" description="Helical" evidence="8">
    <location>
        <begin position="53"/>
        <end position="73"/>
    </location>
</feature>
<dbReference type="CDD" id="cd06261">
    <property type="entry name" value="TM_PBP2"/>
    <property type="match status" value="1"/>
</dbReference>
<evidence type="ECO:0000256" key="5">
    <source>
        <dbReference type="ARBA" id="ARBA00022692"/>
    </source>
</evidence>
<comment type="subcellular location">
    <subcellularLocation>
        <location evidence="1">Cell inner membrane</location>
        <topology evidence="1">Multi-pass membrane protein</topology>
    </subcellularLocation>
    <subcellularLocation>
        <location evidence="8">Cell membrane</location>
        <topology evidence="8">Multi-pass membrane protein</topology>
    </subcellularLocation>
</comment>
<evidence type="ECO:0000256" key="1">
    <source>
        <dbReference type="ARBA" id="ARBA00004429"/>
    </source>
</evidence>
<sequence>MIRTFGLPEIQFILEGAKWTILMSLAAFIFGGALGLLVALARTSAIRPLRVAAACYIQIFQGTPLLVQLFAVYFGLPLLGVNVELWLAVVTGLALHASGFLGEIWRGSIEAVPRGQTEAARALGLGYFARIRDVVLPQALRISLPATVGFMVNLVKGTAVAALLGLTEMTRSAQLMSNITFEPLKVYASVGLFYFIICLPLTLCSARLEKRLNAQG</sequence>
<dbReference type="GO" id="GO:0006865">
    <property type="term" value="P:amino acid transport"/>
    <property type="evidence" value="ECO:0007669"/>
    <property type="project" value="TreeGrafter"/>
</dbReference>
<dbReference type="SUPFAM" id="SSF161098">
    <property type="entry name" value="MetI-like"/>
    <property type="match status" value="1"/>
</dbReference>
<dbReference type="InterPro" id="IPR010065">
    <property type="entry name" value="AA_ABC_transptr_permease_3TM"/>
</dbReference>
<proteinExistence type="inferred from homology"/>
<keyword evidence="3 8" id="KW-0813">Transport</keyword>
<evidence type="ECO:0000313" key="11">
    <source>
        <dbReference type="Proteomes" id="UP000478183"/>
    </source>
</evidence>
<keyword evidence="7 8" id="KW-0472">Membrane</keyword>
<evidence type="ECO:0000256" key="8">
    <source>
        <dbReference type="RuleBase" id="RU363032"/>
    </source>
</evidence>
<evidence type="ECO:0000256" key="4">
    <source>
        <dbReference type="ARBA" id="ARBA00022475"/>
    </source>
</evidence>
<dbReference type="InterPro" id="IPR035906">
    <property type="entry name" value="MetI-like_sf"/>
</dbReference>
<comment type="similarity">
    <text evidence="2">Belongs to the binding-protein-dependent transport system permease family. HisMQ subfamily.</text>
</comment>
<accession>A0A6L6J8D9</accession>
<organism evidence="10 11">
    <name type="scientific">Paracoccus aestuariivivens</name>
    <dbReference type="NCBI Taxonomy" id="1820333"/>
    <lineage>
        <taxon>Bacteria</taxon>
        <taxon>Pseudomonadati</taxon>
        <taxon>Pseudomonadota</taxon>
        <taxon>Alphaproteobacteria</taxon>
        <taxon>Rhodobacterales</taxon>
        <taxon>Paracoccaceae</taxon>
        <taxon>Paracoccus</taxon>
    </lineage>
</organism>
<gene>
    <name evidence="10" type="ORF">GL286_11800</name>
</gene>
<comment type="caution">
    <text evidence="10">The sequence shown here is derived from an EMBL/GenBank/DDBJ whole genome shotgun (WGS) entry which is preliminary data.</text>
</comment>
<evidence type="ECO:0000256" key="2">
    <source>
        <dbReference type="ARBA" id="ARBA00010072"/>
    </source>
</evidence>
<keyword evidence="4" id="KW-1003">Cell membrane</keyword>
<dbReference type="NCBIfam" id="TIGR01726">
    <property type="entry name" value="HEQRo_perm_3TM"/>
    <property type="match status" value="1"/>
</dbReference>
<dbReference type="GO" id="GO:0022857">
    <property type="term" value="F:transmembrane transporter activity"/>
    <property type="evidence" value="ECO:0007669"/>
    <property type="project" value="InterPro"/>
</dbReference>
<feature type="transmembrane region" description="Helical" evidence="8">
    <location>
        <begin position="186"/>
        <end position="206"/>
    </location>
</feature>
<evidence type="ECO:0000256" key="3">
    <source>
        <dbReference type="ARBA" id="ARBA00022448"/>
    </source>
</evidence>
<dbReference type="RefSeq" id="WP_155095771.1">
    <property type="nucleotide sequence ID" value="NZ_WMIE01000006.1"/>
</dbReference>
<keyword evidence="6 8" id="KW-1133">Transmembrane helix</keyword>
<dbReference type="InterPro" id="IPR000515">
    <property type="entry name" value="MetI-like"/>
</dbReference>
<dbReference type="AlphaFoldDB" id="A0A6L6J8D9"/>
<dbReference type="EMBL" id="WMIE01000006">
    <property type="protein sequence ID" value="MTH78413.1"/>
    <property type="molecule type" value="Genomic_DNA"/>
</dbReference>
<feature type="transmembrane region" description="Helical" evidence="8">
    <location>
        <begin position="142"/>
        <end position="166"/>
    </location>
</feature>
<protein>
    <submittedName>
        <fullName evidence="10">ABC transporter permease subunit</fullName>
    </submittedName>
</protein>
<dbReference type="InterPro" id="IPR043429">
    <property type="entry name" value="ArtM/GltK/GlnP/TcyL/YhdX-like"/>
</dbReference>
<evidence type="ECO:0000259" key="9">
    <source>
        <dbReference type="PROSITE" id="PS50928"/>
    </source>
</evidence>
<feature type="transmembrane region" description="Helical" evidence="8">
    <location>
        <begin position="20"/>
        <end position="41"/>
    </location>
</feature>
<feature type="transmembrane region" description="Helical" evidence="8">
    <location>
        <begin position="85"/>
        <end position="105"/>
    </location>
</feature>
<dbReference type="OrthoDB" id="9814550at2"/>